<organism evidence="2 3">
    <name type="scientific">Pseudoalteromonas aurantia 208</name>
    <dbReference type="NCBI Taxonomy" id="1314867"/>
    <lineage>
        <taxon>Bacteria</taxon>
        <taxon>Pseudomonadati</taxon>
        <taxon>Pseudomonadota</taxon>
        <taxon>Gammaproteobacteria</taxon>
        <taxon>Alteromonadales</taxon>
        <taxon>Pseudoalteromonadaceae</taxon>
        <taxon>Pseudoalteromonas</taxon>
    </lineage>
</organism>
<evidence type="ECO:0000259" key="1">
    <source>
        <dbReference type="Pfam" id="PF02557"/>
    </source>
</evidence>
<dbReference type="SUPFAM" id="SSF55166">
    <property type="entry name" value="Hedgehog/DD-peptidase"/>
    <property type="match status" value="1"/>
</dbReference>
<dbReference type="EMBL" id="AQGV01000012">
    <property type="protein sequence ID" value="MBE0367721.1"/>
    <property type="molecule type" value="Genomic_DNA"/>
</dbReference>
<dbReference type="InterPro" id="IPR003709">
    <property type="entry name" value="VanY-like_core_dom"/>
</dbReference>
<keyword evidence="3" id="KW-1185">Reference proteome</keyword>
<dbReference type="Pfam" id="PF02557">
    <property type="entry name" value="VanY"/>
    <property type="match status" value="1"/>
</dbReference>
<accession>A0ABR9E9Q3</accession>
<feature type="domain" description="D-alanyl-D-alanine carboxypeptidase-like core" evidence="1">
    <location>
        <begin position="25"/>
        <end position="178"/>
    </location>
</feature>
<gene>
    <name evidence="2" type="ORF">PAUR_a1143</name>
</gene>
<dbReference type="CDD" id="cd14847">
    <property type="entry name" value="DD-carboxypeptidase_like"/>
    <property type="match status" value="1"/>
</dbReference>
<evidence type="ECO:0000313" key="3">
    <source>
        <dbReference type="Proteomes" id="UP000615755"/>
    </source>
</evidence>
<protein>
    <recommendedName>
        <fullName evidence="1">D-alanyl-D-alanine carboxypeptidase-like core domain-containing protein</fullName>
    </recommendedName>
</protein>
<evidence type="ECO:0000313" key="2">
    <source>
        <dbReference type="EMBL" id="MBE0367721.1"/>
    </source>
</evidence>
<sequence>MMDEHLASIACGLTQTHLCEYQGQLLHRDIIDDLVCLTQHAKDAGFTLSIASGYRNFERQMLIWNSKFLGKRAVLNKQNAPVNLTGFDDLEKCHAIMLFSALPGGSRHHFGTDLDIYAINSLPDNQKLQLEPWEYAKGGPFYDFNCWLDSNLAKFGFYRPYARFNGGVAAEPWHISHIKTSSYISQAQNVDNLQSAIQLFDVAGKQTILANISQLHSQYINNTCSP</sequence>
<dbReference type="RefSeq" id="WP_192507110.1">
    <property type="nucleotide sequence ID" value="NZ_AQGV01000012.1"/>
</dbReference>
<dbReference type="PANTHER" id="PTHR34385">
    <property type="entry name" value="D-ALANYL-D-ALANINE CARBOXYPEPTIDASE"/>
    <property type="match status" value="1"/>
</dbReference>
<reference evidence="2 3" key="1">
    <citation type="submission" date="2015-03" db="EMBL/GenBank/DDBJ databases">
        <title>Genome sequence of Pseudoalteromonas aurantia.</title>
        <authorList>
            <person name="Xie B.-B."/>
            <person name="Rong J.-C."/>
            <person name="Qin Q.-L."/>
            <person name="Zhang Y.-Z."/>
        </authorList>
    </citation>
    <scope>NUCLEOTIDE SEQUENCE [LARGE SCALE GENOMIC DNA]</scope>
    <source>
        <strain evidence="2 3">208</strain>
    </source>
</reference>
<dbReference type="Gene3D" id="3.30.1380.10">
    <property type="match status" value="1"/>
</dbReference>
<dbReference type="InterPro" id="IPR052179">
    <property type="entry name" value="DD-CPase-like"/>
</dbReference>
<dbReference type="PANTHER" id="PTHR34385:SF1">
    <property type="entry name" value="PEPTIDOGLYCAN L-ALANYL-D-GLUTAMATE ENDOPEPTIDASE CWLK"/>
    <property type="match status" value="1"/>
</dbReference>
<dbReference type="Proteomes" id="UP000615755">
    <property type="component" value="Unassembled WGS sequence"/>
</dbReference>
<name>A0ABR9E9Q3_9GAMM</name>
<dbReference type="InterPro" id="IPR009045">
    <property type="entry name" value="Zn_M74/Hedgehog-like"/>
</dbReference>
<proteinExistence type="predicted"/>
<comment type="caution">
    <text evidence="2">The sequence shown here is derived from an EMBL/GenBank/DDBJ whole genome shotgun (WGS) entry which is preliminary data.</text>
</comment>